<proteinExistence type="predicted"/>
<dbReference type="AlphaFoldDB" id="A0A0J7J2N2"/>
<protein>
    <submittedName>
        <fullName evidence="1">Phosphoribosyl-ATP pyrophosphatase</fullName>
    </submittedName>
</protein>
<reference evidence="1 2" key="1">
    <citation type="journal article" date="2004" name="Int. J. Syst. Evol. Microbiol.">
        <title>Kaistella koreensis gen. nov., sp. nov., a novel member of the Chryseobacterium-Bergeyella-Riemerella branch.</title>
        <authorList>
            <person name="Kim M.K."/>
            <person name="Im W.T."/>
            <person name="Shin Y.K."/>
            <person name="Lim J.H."/>
            <person name="Kim S.H."/>
            <person name="Lee B.C."/>
            <person name="Park M.Y."/>
            <person name="Lee K.Y."/>
            <person name="Lee S.T."/>
        </authorList>
    </citation>
    <scope>NUCLEOTIDE SEQUENCE [LARGE SCALE GENOMIC DNA]</scope>
    <source>
        <strain evidence="1 2">CCUG 49689</strain>
    </source>
</reference>
<accession>A0A0J7J2N2</accession>
<dbReference type="PATRIC" id="fig|1304281.5.peg.147"/>
<dbReference type="OrthoDB" id="1450387at2"/>
<evidence type="ECO:0000313" key="2">
    <source>
        <dbReference type="Proteomes" id="UP000035900"/>
    </source>
</evidence>
<keyword evidence="2" id="KW-1185">Reference proteome</keyword>
<name>A0A0J7J2N2_9FLAO</name>
<comment type="caution">
    <text evidence="1">The sequence shown here is derived from an EMBL/GenBank/DDBJ whole genome shotgun (WGS) entry which is preliminary data.</text>
</comment>
<dbReference type="Proteomes" id="UP000035900">
    <property type="component" value="Unassembled WGS sequence"/>
</dbReference>
<gene>
    <name evidence="1" type="ORF">ACM44_00690</name>
</gene>
<dbReference type="RefSeq" id="WP_048498168.1">
    <property type="nucleotide sequence ID" value="NZ_LFNG01000001.1"/>
</dbReference>
<sequence>MGTRYSSLEELRRKKALLKKDVAEMEDLLTFENAKESLSVMTKGFTDPFLKEETELDGEIKVSLDTRKIVKELSNSVKDHFLNKNAIFSLAKSGAGLNVMENAVKMGAVALVGNYAKKNLYGSGWKKKLIGVALIYLAPIALRFVREKLEQYEKNKATSSMEQLI</sequence>
<organism evidence="1 2">
    <name type="scientific">Chryseobacterium koreense CCUG 49689</name>
    <dbReference type="NCBI Taxonomy" id="1304281"/>
    <lineage>
        <taxon>Bacteria</taxon>
        <taxon>Pseudomonadati</taxon>
        <taxon>Bacteroidota</taxon>
        <taxon>Flavobacteriia</taxon>
        <taxon>Flavobacteriales</taxon>
        <taxon>Weeksellaceae</taxon>
        <taxon>Chryseobacterium group</taxon>
        <taxon>Chryseobacterium</taxon>
    </lineage>
</organism>
<dbReference type="STRING" id="1304281.ACM44_00690"/>
<dbReference type="EMBL" id="LFNG01000001">
    <property type="protein sequence ID" value="KMQ72643.1"/>
    <property type="molecule type" value="Genomic_DNA"/>
</dbReference>
<evidence type="ECO:0000313" key="1">
    <source>
        <dbReference type="EMBL" id="KMQ72643.1"/>
    </source>
</evidence>